<gene>
    <name evidence="2" type="ORF">LY89DRAFT_726838</name>
</gene>
<dbReference type="RefSeq" id="XP_018078133.1">
    <property type="nucleotide sequence ID" value="XM_018219090.1"/>
</dbReference>
<evidence type="ECO:0000313" key="2">
    <source>
        <dbReference type="EMBL" id="KUJ23778.1"/>
    </source>
</evidence>
<organism evidence="2 3">
    <name type="scientific">Mollisia scopiformis</name>
    <name type="common">Conifer needle endophyte fungus</name>
    <name type="synonym">Phialocephala scopiformis</name>
    <dbReference type="NCBI Taxonomy" id="149040"/>
    <lineage>
        <taxon>Eukaryota</taxon>
        <taxon>Fungi</taxon>
        <taxon>Dikarya</taxon>
        <taxon>Ascomycota</taxon>
        <taxon>Pezizomycotina</taxon>
        <taxon>Leotiomycetes</taxon>
        <taxon>Helotiales</taxon>
        <taxon>Mollisiaceae</taxon>
        <taxon>Mollisia</taxon>
    </lineage>
</organism>
<accession>A0A194XU92</accession>
<keyword evidence="1" id="KW-1133">Transmembrane helix</keyword>
<dbReference type="AlphaFoldDB" id="A0A194XU92"/>
<dbReference type="GeneID" id="28828816"/>
<name>A0A194XU92_MOLSC</name>
<dbReference type="KEGG" id="psco:LY89DRAFT_726838"/>
<dbReference type="OrthoDB" id="10498862at2759"/>
<keyword evidence="3" id="KW-1185">Reference proteome</keyword>
<proteinExistence type="predicted"/>
<evidence type="ECO:0000313" key="3">
    <source>
        <dbReference type="Proteomes" id="UP000070700"/>
    </source>
</evidence>
<dbReference type="EMBL" id="KQ947404">
    <property type="protein sequence ID" value="KUJ23778.1"/>
    <property type="molecule type" value="Genomic_DNA"/>
</dbReference>
<reference evidence="2 3" key="1">
    <citation type="submission" date="2015-10" db="EMBL/GenBank/DDBJ databases">
        <title>Full genome of DAOMC 229536 Phialocephala scopiformis, a fungal endophyte of spruce producing the potent anti-insectan compound rugulosin.</title>
        <authorList>
            <consortium name="DOE Joint Genome Institute"/>
            <person name="Walker A.K."/>
            <person name="Frasz S.L."/>
            <person name="Seifert K.A."/>
            <person name="Miller J.D."/>
            <person name="Mondo S.J."/>
            <person name="Labutti K."/>
            <person name="Lipzen A."/>
            <person name="Dockter R."/>
            <person name="Kennedy M."/>
            <person name="Grigoriev I.V."/>
            <person name="Spatafora J.W."/>
        </authorList>
    </citation>
    <scope>NUCLEOTIDE SEQUENCE [LARGE SCALE GENOMIC DNA]</scope>
    <source>
        <strain evidence="2 3">CBS 120377</strain>
    </source>
</reference>
<keyword evidence="1" id="KW-0472">Membrane</keyword>
<keyword evidence="1" id="KW-0812">Transmembrane</keyword>
<protein>
    <submittedName>
        <fullName evidence="2">Uncharacterized protein</fullName>
    </submittedName>
</protein>
<dbReference type="InParanoid" id="A0A194XU92"/>
<evidence type="ECO:0000256" key="1">
    <source>
        <dbReference type="SAM" id="Phobius"/>
    </source>
</evidence>
<dbReference type="Proteomes" id="UP000070700">
    <property type="component" value="Unassembled WGS sequence"/>
</dbReference>
<feature type="transmembrane region" description="Helical" evidence="1">
    <location>
        <begin position="21"/>
        <end position="40"/>
    </location>
</feature>
<sequence>MRIEDGSGTRRFASKDNFHPIIGLLITLVALVIIITASSISYFAGGFLLVLYHAILLANLHLALQSQNPWAGYTKDTQQAQILLLASNDRIECRSKAIVATGSGAIPASCGGAVCLAPTGSNSIGWDVASNTGEEPVIRRVKLTGVGRKTHGRRAELVTELSQNATSDAWAYESGLLTRKFNPCNDEMKGV</sequence>